<accession>A0A382EXT4</accession>
<organism evidence="2">
    <name type="scientific">marine metagenome</name>
    <dbReference type="NCBI Taxonomy" id="408172"/>
    <lineage>
        <taxon>unclassified sequences</taxon>
        <taxon>metagenomes</taxon>
        <taxon>ecological metagenomes</taxon>
    </lineage>
</organism>
<name>A0A382EXT4_9ZZZZ</name>
<evidence type="ECO:0000256" key="1">
    <source>
        <dbReference type="SAM" id="MobiDB-lite"/>
    </source>
</evidence>
<feature type="compositionally biased region" description="Polar residues" evidence="1">
    <location>
        <begin position="117"/>
        <end position="126"/>
    </location>
</feature>
<protein>
    <submittedName>
        <fullName evidence="2">Uncharacterized protein</fullName>
    </submittedName>
</protein>
<dbReference type="AlphaFoldDB" id="A0A382EXT4"/>
<reference evidence="2" key="1">
    <citation type="submission" date="2018-05" db="EMBL/GenBank/DDBJ databases">
        <authorList>
            <person name="Lanie J.A."/>
            <person name="Ng W.-L."/>
            <person name="Kazmierczak K.M."/>
            <person name="Andrzejewski T.M."/>
            <person name="Davidsen T.M."/>
            <person name="Wayne K.J."/>
            <person name="Tettelin H."/>
            <person name="Glass J.I."/>
            <person name="Rusch D."/>
            <person name="Podicherti R."/>
            <person name="Tsui H.-C.T."/>
            <person name="Winkler M.E."/>
        </authorList>
    </citation>
    <scope>NUCLEOTIDE SEQUENCE</scope>
</reference>
<feature type="region of interest" description="Disordered" evidence="1">
    <location>
        <begin position="107"/>
        <end position="126"/>
    </location>
</feature>
<dbReference type="EMBL" id="UINC01046749">
    <property type="protein sequence ID" value="SVB55152.1"/>
    <property type="molecule type" value="Genomic_DNA"/>
</dbReference>
<gene>
    <name evidence="2" type="ORF">METZ01_LOCUS208006</name>
</gene>
<proteinExistence type="predicted"/>
<sequence>MGRPVNKRNFGEGNGKLQVTRHFFTGQAEASTKAWILAQRSVNKFKVSDGTTTEILLLVNKAAGTLVAGEMSIDGVLDDSTVVQITKIWNNVVQYEGTTRGKMVIGGSDAGGEDDATANTVTVDGQ</sequence>
<evidence type="ECO:0000313" key="2">
    <source>
        <dbReference type="EMBL" id="SVB55152.1"/>
    </source>
</evidence>